<evidence type="ECO:0000256" key="5">
    <source>
        <dbReference type="ARBA" id="ARBA00022692"/>
    </source>
</evidence>
<sequence length="110" mass="13181">MVLGTYVVLAGLSLGLQGRFSPEAINWLFMKGLVGWFLQVTLLKMTLFPPGSSDLWSWRWPSSIFSDNNQKSWSWNEWRERLLMRLEYNRYWTENAKHLEKCWAKVQLYF</sequence>
<evidence type="ECO:0000256" key="3">
    <source>
        <dbReference type="ARBA" id="ARBA00009727"/>
    </source>
</evidence>
<evidence type="ECO:0000313" key="12">
    <source>
        <dbReference type="Proteomes" id="UP001152523"/>
    </source>
</evidence>
<organism evidence="11 12">
    <name type="scientific">Cuscuta epithymum</name>
    <dbReference type="NCBI Taxonomy" id="186058"/>
    <lineage>
        <taxon>Eukaryota</taxon>
        <taxon>Viridiplantae</taxon>
        <taxon>Streptophyta</taxon>
        <taxon>Embryophyta</taxon>
        <taxon>Tracheophyta</taxon>
        <taxon>Spermatophyta</taxon>
        <taxon>Magnoliopsida</taxon>
        <taxon>eudicotyledons</taxon>
        <taxon>Gunneridae</taxon>
        <taxon>Pentapetalae</taxon>
        <taxon>asterids</taxon>
        <taxon>lamiids</taxon>
        <taxon>Solanales</taxon>
        <taxon>Convolvulaceae</taxon>
        <taxon>Cuscuteae</taxon>
        <taxon>Cuscuta</taxon>
        <taxon>Cuscuta subgen. Cuscuta</taxon>
    </lineage>
</organism>
<dbReference type="EMBL" id="CAMAPF010000968">
    <property type="protein sequence ID" value="CAH9132308.1"/>
    <property type="molecule type" value="Genomic_DNA"/>
</dbReference>
<dbReference type="GO" id="GO:0030134">
    <property type="term" value="C:COPII-coated ER to Golgi transport vesicle"/>
    <property type="evidence" value="ECO:0007669"/>
    <property type="project" value="TreeGrafter"/>
</dbReference>
<dbReference type="PANTHER" id="PTHR14083:SF0">
    <property type="entry name" value="YIP1D-INTERACTING FACTOR 1, ISOFORM C"/>
    <property type="match status" value="1"/>
</dbReference>
<evidence type="ECO:0000256" key="7">
    <source>
        <dbReference type="ARBA" id="ARBA00022927"/>
    </source>
</evidence>
<protein>
    <submittedName>
        <fullName evidence="11">Uncharacterized protein</fullName>
    </submittedName>
</protein>
<comment type="similarity">
    <text evidence="3">Belongs to the YIF1 family.</text>
</comment>
<proteinExistence type="inferred from homology"/>
<evidence type="ECO:0000256" key="9">
    <source>
        <dbReference type="ARBA" id="ARBA00023034"/>
    </source>
</evidence>
<comment type="subcellular location">
    <subcellularLocation>
        <location evidence="1">Endoplasmic reticulum membrane</location>
        <topology evidence="1">Multi-pass membrane protein</topology>
    </subcellularLocation>
    <subcellularLocation>
        <location evidence="2">Golgi apparatus membrane</location>
        <topology evidence="2">Multi-pass membrane protein</topology>
    </subcellularLocation>
</comment>
<evidence type="ECO:0000313" key="11">
    <source>
        <dbReference type="EMBL" id="CAH9132308.1"/>
    </source>
</evidence>
<keyword evidence="6" id="KW-0256">Endoplasmic reticulum</keyword>
<accession>A0AAV0F9U0</accession>
<dbReference type="Pfam" id="PF03878">
    <property type="entry name" value="YIF1"/>
    <property type="match status" value="1"/>
</dbReference>
<keyword evidence="4" id="KW-0813">Transport</keyword>
<gene>
    <name evidence="11" type="ORF">CEPIT_LOCUS32073</name>
</gene>
<name>A0AAV0F9U0_9ASTE</name>
<dbReference type="Proteomes" id="UP001152523">
    <property type="component" value="Unassembled WGS sequence"/>
</dbReference>
<evidence type="ECO:0000256" key="4">
    <source>
        <dbReference type="ARBA" id="ARBA00022448"/>
    </source>
</evidence>
<keyword evidence="12" id="KW-1185">Reference proteome</keyword>
<evidence type="ECO:0000256" key="2">
    <source>
        <dbReference type="ARBA" id="ARBA00004653"/>
    </source>
</evidence>
<keyword evidence="7" id="KW-0653">Protein transport</keyword>
<evidence type="ECO:0000256" key="8">
    <source>
        <dbReference type="ARBA" id="ARBA00022989"/>
    </source>
</evidence>
<evidence type="ECO:0000256" key="10">
    <source>
        <dbReference type="ARBA" id="ARBA00023136"/>
    </source>
</evidence>
<dbReference type="GO" id="GO:0015031">
    <property type="term" value="P:protein transport"/>
    <property type="evidence" value="ECO:0007669"/>
    <property type="project" value="UniProtKB-KW"/>
</dbReference>
<keyword evidence="9" id="KW-0333">Golgi apparatus</keyword>
<dbReference type="PANTHER" id="PTHR14083">
    <property type="entry name" value="YIP1 INTERACTING FACTOR HOMOLOG YIF1 PROTEIN"/>
    <property type="match status" value="1"/>
</dbReference>
<keyword evidence="8" id="KW-1133">Transmembrane helix</keyword>
<comment type="caution">
    <text evidence="11">The sequence shown here is derived from an EMBL/GenBank/DDBJ whole genome shotgun (WGS) entry which is preliminary data.</text>
</comment>
<evidence type="ECO:0000256" key="6">
    <source>
        <dbReference type="ARBA" id="ARBA00022824"/>
    </source>
</evidence>
<dbReference type="AlphaFoldDB" id="A0AAV0F9U0"/>
<dbReference type="GO" id="GO:0006888">
    <property type="term" value="P:endoplasmic reticulum to Golgi vesicle-mediated transport"/>
    <property type="evidence" value="ECO:0007669"/>
    <property type="project" value="InterPro"/>
</dbReference>
<reference evidence="11" key="1">
    <citation type="submission" date="2022-07" db="EMBL/GenBank/DDBJ databases">
        <authorList>
            <person name="Macas J."/>
            <person name="Novak P."/>
            <person name="Neumann P."/>
        </authorList>
    </citation>
    <scope>NUCLEOTIDE SEQUENCE</scope>
</reference>
<keyword evidence="5" id="KW-0812">Transmembrane</keyword>
<keyword evidence="10" id="KW-0472">Membrane</keyword>
<dbReference type="GO" id="GO:0005793">
    <property type="term" value="C:endoplasmic reticulum-Golgi intermediate compartment"/>
    <property type="evidence" value="ECO:0007669"/>
    <property type="project" value="TreeGrafter"/>
</dbReference>
<dbReference type="GO" id="GO:0005789">
    <property type="term" value="C:endoplasmic reticulum membrane"/>
    <property type="evidence" value="ECO:0007669"/>
    <property type="project" value="UniProtKB-SubCell"/>
</dbReference>
<evidence type="ECO:0000256" key="1">
    <source>
        <dbReference type="ARBA" id="ARBA00004477"/>
    </source>
</evidence>
<dbReference type="GO" id="GO:0000139">
    <property type="term" value="C:Golgi membrane"/>
    <property type="evidence" value="ECO:0007669"/>
    <property type="project" value="UniProtKB-SubCell"/>
</dbReference>
<dbReference type="InterPro" id="IPR005578">
    <property type="entry name" value="Yif1_fam"/>
</dbReference>